<accession>A0A915K0I7</accession>
<evidence type="ECO:0000313" key="3">
    <source>
        <dbReference type="Proteomes" id="UP000887565"/>
    </source>
</evidence>
<evidence type="ECO:0000256" key="2">
    <source>
        <dbReference type="SAM" id="Phobius"/>
    </source>
</evidence>
<dbReference type="InterPro" id="IPR051173">
    <property type="entry name" value="Ca_channel_alpha-2/delta"/>
</dbReference>
<sequence length="556" mass="61860">MINELTSTACRESNSNVECILFNDRGYVVAYRSAFLAEDGSIGRVYESMHIAHKEPVIAAEILQHKDFVYKSTCNDYSFQSIQRHYVLNTSYKDVVKSSDACRRYQITIVPESNVFLAIVDRSCNRLSTFCPCSVLDRKCLNCLRADPLECECPCECSRISKQGICGDDSEIDPSFYQNCDSIQHQFRHQDPALLSQMIAPLSKCLVVNCFNLKSEGQCLSSIGCEWCTHRDGYRSDPFCASISFCYGGEVSRETAATECCPYRQNQLNASTPIGPVAGGIMAIFVFLVLLVLWYRHKVSHFVESSRSRYGTSSGSGCRLNASDDMDGEFSFDNDKNLDNIQASDCATRNAQAACLLLTSFERENLNAVPVNSRPFWRRGPRTESSDPGYSTMTGGNCDDSEQATVYGDDSVSPRRTDKVEKSLIGWPKNDGRVSKFSDNITERSELITDQEENDEDVQEKSFSSNKTLTENNATMTSNISDSKTGVAEATAYSTPKNDHQTILRQDSGHILTTKAIVHAVDIQIQICHFSGFRSDIMVEADATTSVALHCCQISM</sequence>
<keyword evidence="3" id="KW-1185">Reference proteome</keyword>
<protein>
    <submittedName>
        <fullName evidence="4">Uncharacterized protein</fullName>
    </submittedName>
</protein>
<evidence type="ECO:0000313" key="4">
    <source>
        <dbReference type="WBParaSite" id="nRc.2.0.1.t32296-RA"/>
    </source>
</evidence>
<name>A0A915K0I7_ROMCU</name>
<evidence type="ECO:0000256" key="1">
    <source>
        <dbReference type="SAM" id="MobiDB-lite"/>
    </source>
</evidence>
<feature type="transmembrane region" description="Helical" evidence="2">
    <location>
        <begin position="274"/>
        <end position="295"/>
    </location>
</feature>
<dbReference type="GO" id="GO:0005891">
    <property type="term" value="C:voltage-gated calcium channel complex"/>
    <property type="evidence" value="ECO:0007669"/>
    <property type="project" value="TreeGrafter"/>
</dbReference>
<dbReference type="AlphaFoldDB" id="A0A915K0I7"/>
<organism evidence="3 4">
    <name type="scientific">Romanomermis culicivorax</name>
    <name type="common">Nematode worm</name>
    <dbReference type="NCBI Taxonomy" id="13658"/>
    <lineage>
        <taxon>Eukaryota</taxon>
        <taxon>Metazoa</taxon>
        <taxon>Ecdysozoa</taxon>
        <taxon>Nematoda</taxon>
        <taxon>Enoplea</taxon>
        <taxon>Dorylaimia</taxon>
        <taxon>Mermithida</taxon>
        <taxon>Mermithoidea</taxon>
        <taxon>Mermithidae</taxon>
        <taxon>Romanomermis</taxon>
    </lineage>
</organism>
<feature type="region of interest" description="Disordered" evidence="1">
    <location>
        <begin position="377"/>
        <end position="417"/>
    </location>
</feature>
<dbReference type="WBParaSite" id="nRc.2.0.1.t32296-RA">
    <property type="protein sequence ID" value="nRc.2.0.1.t32296-RA"/>
    <property type="gene ID" value="nRc.2.0.1.g32296"/>
</dbReference>
<dbReference type="PANTHER" id="PTHR10166">
    <property type="entry name" value="VOLTAGE-DEPENDENT CALCIUM CHANNEL SUBUNIT ALPHA-2/DELTA-RELATED"/>
    <property type="match status" value="1"/>
</dbReference>
<dbReference type="GO" id="GO:0005245">
    <property type="term" value="F:voltage-gated calcium channel activity"/>
    <property type="evidence" value="ECO:0007669"/>
    <property type="project" value="TreeGrafter"/>
</dbReference>
<keyword evidence="2" id="KW-0472">Membrane</keyword>
<keyword evidence="2" id="KW-0812">Transmembrane</keyword>
<reference evidence="4" key="1">
    <citation type="submission" date="2022-11" db="UniProtKB">
        <authorList>
            <consortium name="WormBaseParasite"/>
        </authorList>
    </citation>
    <scope>IDENTIFICATION</scope>
</reference>
<feature type="compositionally biased region" description="Polar residues" evidence="1">
    <location>
        <begin position="386"/>
        <end position="395"/>
    </location>
</feature>
<proteinExistence type="predicted"/>
<dbReference type="Proteomes" id="UP000887565">
    <property type="component" value="Unplaced"/>
</dbReference>
<dbReference type="PANTHER" id="PTHR10166:SF66">
    <property type="entry name" value="VWFA AND CACHE DOMAIN-CONTAINING PROTEIN CG16868"/>
    <property type="match status" value="1"/>
</dbReference>
<keyword evidence="2" id="KW-1133">Transmembrane helix</keyword>